<dbReference type="SUPFAM" id="SSF81901">
    <property type="entry name" value="HCP-like"/>
    <property type="match status" value="1"/>
</dbReference>
<organism evidence="2 3">
    <name type="scientific">Paenibacillus swuensis</name>
    <dbReference type="NCBI Taxonomy" id="1178515"/>
    <lineage>
        <taxon>Bacteria</taxon>
        <taxon>Bacillati</taxon>
        <taxon>Bacillota</taxon>
        <taxon>Bacilli</taxon>
        <taxon>Bacillales</taxon>
        <taxon>Paenibacillaceae</taxon>
        <taxon>Paenibacillus</taxon>
    </lineage>
</organism>
<sequence>MTIVDDQDDLHRIKGKRILIGSAVRQTPEILGFFLDSLAMLECKDWVLSYYFVDNNDAEKSRLMLEQFATKHNRVTCSRNESTEPYLRNEKSHYWTHTLVWKVAEMKNQILEAARQGGYDYLFLVDSDLVLHPYTLQKLISGNRDIIANIFWTQWSPESPELPQVWLEDDYRMFHSKPLFHESSSEDMEVQTFLQQLREPGIYEVGGLGACTLLSKNVLDSVITFTKLPNVSFWGEDRHFCIRAAALGFKLYVDSTYPAYHLYREQDLDGVEDYVACCKSEAGRDGITVSLCMIVKNEENILPRCLESVCDVVDELIIVDTGSTDQTVEVAKRYGARVFEFEWIDDFAAARNYAFQQATQEYILWLDADDYLKEKDRGLFRKLTNTLSRDVDSVLMHTHLAFDQQGNVTHSLCRNRLVKRNKGFRWEGFVHECLMVSGQTLQSDIAVTHQKDKSYTDRNLRLYRSHLAKGAELSPRDMYYFANELKDHGYWDEAAEWYERFLLDGRGWLEDVIGACIKQANCYGQQGNRYMQKKALLRSFEHGHPRPDACCALGAVFMEQEDYVSAVTWFKTALTCNTESILGLVDHASYTWLPYLQLCVCYDRMGDRVSAYSHHLQACSFQPEHPSMVFNQKYFAELGYEKKPNECS</sequence>
<dbReference type="KEGG" id="pswu:SY83_16655"/>
<dbReference type="InterPro" id="IPR011990">
    <property type="entry name" value="TPR-like_helical_dom_sf"/>
</dbReference>
<dbReference type="Proteomes" id="UP000076927">
    <property type="component" value="Chromosome"/>
</dbReference>
<dbReference type="CDD" id="cd02511">
    <property type="entry name" value="Beta4Glucosyltransferase"/>
    <property type="match status" value="1"/>
</dbReference>
<gene>
    <name evidence="2" type="ORF">SY83_16655</name>
</gene>
<dbReference type="PANTHER" id="PTHR43630:SF2">
    <property type="entry name" value="GLYCOSYLTRANSFERASE"/>
    <property type="match status" value="1"/>
</dbReference>
<dbReference type="EMBL" id="CP011388">
    <property type="protein sequence ID" value="ANE47644.1"/>
    <property type="molecule type" value="Genomic_DNA"/>
</dbReference>
<dbReference type="Gene3D" id="3.90.550.10">
    <property type="entry name" value="Spore Coat Polysaccharide Biosynthesis Protein SpsA, Chain A"/>
    <property type="match status" value="2"/>
</dbReference>
<keyword evidence="3" id="KW-1185">Reference proteome</keyword>
<dbReference type="InterPro" id="IPR019734">
    <property type="entry name" value="TPR_rpt"/>
</dbReference>
<reference evidence="2 3" key="1">
    <citation type="submission" date="2015-01" db="EMBL/GenBank/DDBJ databases">
        <title>Paenibacillus swuensis/DY6/whole genome sequencing.</title>
        <authorList>
            <person name="Kim M.K."/>
            <person name="Srinivasan S."/>
            <person name="Lee J.-J."/>
        </authorList>
    </citation>
    <scope>NUCLEOTIDE SEQUENCE [LARGE SCALE GENOMIC DNA]</scope>
    <source>
        <strain evidence="2 3">DY6</strain>
    </source>
</reference>
<evidence type="ECO:0000259" key="1">
    <source>
        <dbReference type="Pfam" id="PF00535"/>
    </source>
</evidence>
<dbReference type="SUPFAM" id="SSF53448">
    <property type="entry name" value="Nucleotide-diphospho-sugar transferases"/>
    <property type="match status" value="2"/>
</dbReference>
<proteinExistence type="predicted"/>
<dbReference type="AlphaFoldDB" id="A0A172TL58"/>
<name>A0A172TL58_9BACL</name>
<dbReference type="PATRIC" id="fig|1178515.4.peg.3350"/>
<dbReference type="Gene3D" id="1.25.40.10">
    <property type="entry name" value="Tetratricopeptide repeat domain"/>
    <property type="match status" value="1"/>
</dbReference>
<dbReference type="Pfam" id="PF00535">
    <property type="entry name" value="Glycos_transf_2"/>
    <property type="match status" value="1"/>
</dbReference>
<dbReference type="STRING" id="1178515.SY83_16655"/>
<dbReference type="InterPro" id="IPR029044">
    <property type="entry name" value="Nucleotide-diphossugar_trans"/>
</dbReference>
<accession>A0A172TL58</accession>
<dbReference type="PANTHER" id="PTHR43630">
    <property type="entry name" value="POLY-BETA-1,6-N-ACETYL-D-GLUCOSAMINE SYNTHASE"/>
    <property type="match status" value="1"/>
</dbReference>
<feature type="domain" description="Glycosyltransferase 2-like" evidence="1">
    <location>
        <begin position="290"/>
        <end position="413"/>
    </location>
</feature>
<evidence type="ECO:0000313" key="3">
    <source>
        <dbReference type="Proteomes" id="UP000076927"/>
    </source>
</evidence>
<protein>
    <recommendedName>
        <fullName evidence="1">Glycosyltransferase 2-like domain-containing protein</fullName>
    </recommendedName>
</protein>
<evidence type="ECO:0000313" key="2">
    <source>
        <dbReference type="EMBL" id="ANE47644.1"/>
    </source>
</evidence>
<dbReference type="RefSeq" id="WP_068608542.1">
    <property type="nucleotide sequence ID" value="NZ_CP011388.1"/>
</dbReference>
<dbReference type="SMART" id="SM00028">
    <property type="entry name" value="TPR"/>
    <property type="match status" value="2"/>
</dbReference>
<dbReference type="CDD" id="cd00761">
    <property type="entry name" value="Glyco_tranf_GTA_type"/>
    <property type="match status" value="1"/>
</dbReference>
<dbReference type="InterPro" id="IPR001173">
    <property type="entry name" value="Glyco_trans_2-like"/>
</dbReference>